<dbReference type="InterPro" id="IPR018483">
    <property type="entry name" value="Carb_kinase_FGGY_CS"/>
</dbReference>
<dbReference type="InterPro" id="IPR018485">
    <property type="entry name" value="FGGY_C"/>
</dbReference>
<name>A0ABV8JEM8_9BACL</name>
<protein>
    <submittedName>
        <fullName evidence="7">Gluconokinase</fullName>
        <ecNumber evidence="7">2.7.1.12</ecNumber>
    </submittedName>
</protein>
<keyword evidence="8" id="KW-1185">Reference proteome</keyword>
<dbReference type="PANTHER" id="PTHR43095">
    <property type="entry name" value="SUGAR KINASE"/>
    <property type="match status" value="1"/>
</dbReference>
<organism evidence="7 8">
    <name type="scientific">Salinithrix halophila</name>
    <dbReference type="NCBI Taxonomy" id="1485204"/>
    <lineage>
        <taxon>Bacteria</taxon>
        <taxon>Bacillati</taxon>
        <taxon>Bacillota</taxon>
        <taxon>Bacilli</taxon>
        <taxon>Bacillales</taxon>
        <taxon>Thermoactinomycetaceae</taxon>
        <taxon>Salinithrix</taxon>
    </lineage>
</organism>
<comment type="similarity">
    <text evidence="1 4">Belongs to the FGGY kinase family.</text>
</comment>
<evidence type="ECO:0000313" key="7">
    <source>
        <dbReference type="EMBL" id="MFC4076785.1"/>
    </source>
</evidence>
<sequence length="517" mass="57398">MSRVMVGVDVGTTSTKALLFDPSGVVLGRKHVEYPLYTPTTAVAEQDPDQIFQAVVDAVGGVLKENKVHPESVQFVAFSAAMHSLLAVDRAGYPLTRSITWADNRSAEAARWIQEAGDGHTLYQRTGTPIHAMSPLSKLVWMKRSMPDIWARAYRFISLKEYVFHRLFGQYVVDHSIASATGLFHLYQLDWDEEALALAGVEREQLSKLVPTTHVLTGCHPKWAQQLGILPTTPFVIGASDGVLSNLGVAAIDPGVVALTIGTSGAIRTVTDQPSTDPKGRTFCYVLTPDHWVLGGPVNNGGVVLRWIRDEWMKEEAAQAKAEGKDPYERLMEMAGRIPAGSDGLLFHPYLMGERAPLWNADARGSFFGLGMHHTKEHLLRAAMEGVLFNLYQVFLALCEHTGEPKRIHATGGFARSALWRQMLADMFGMEVRVPEQVESSCLGAVVLGMKATGMADSFHLVKEWIGTTHFIRPDPKCSRLYEELMPIFIRVSRKYEEEYQAIAAFQRRHAPTEKRD</sequence>
<dbReference type="PANTHER" id="PTHR43095:SF2">
    <property type="entry name" value="GLUCONOKINASE"/>
    <property type="match status" value="1"/>
</dbReference>
<evidence type="ECO:0000313" key="8">
    <source>
        <dbReference type="Proteomes" id="UP001595843"/>
    </source>
</evidence>
<dbReference type="NCBIfam" id="TIGR01314">
    <property type="entry name" value="gntK_FGGY"/>
    <property type="match status" value="1"/>
</dbReference>
<reference evidence="8" key="1">
    <citation type="journal article" date="2019" name="Int. J. Syst. Evol. Microbiol.">
        <title>The Global Catalogue of Microorganisms (GCM) 10K type strain sequencing project: providing services to taxonomists for standard genome sequencing and annotation.</title>
        <authorList>
            <consortium name="The Broad Institute Genomics Platform"/>
            <consortium name="The Broad Institute Genome Sequencing Center for Infectious Disease"/>
            <person name="Wu L."/>
            <person name="Ma J."/>
        </authorList>
    </citation>
    <scope>NUCLEOTIDE SEQUENCE [LARGE SCALE GENOMIC DNA]</scope>
    <source>
        <strain evidence="8">IBRC-M 10813</strain>
    </source>
</reference>
<proteinExistence type="inferred from homology"/>
<feature type="domain" description="Carbohydrate kinase FGGY C-terminal" evidence="6">
    <location>
        <begin position="258"/>
        <end position="452"/>
    </location>
</feature>
<keyword evidence="2 4" id="KW-0808">Transferase</keyword>
<dbReference type="GO" id="GO:0046316">
    <property type="term" value="F:gluconokinase activity"/>
    <property type="evidence" value="ECO:0007669"/>
    <property type="project" value="UniProtKB-EC"/>
</dbReference>
<dbReference type="Proteomes" id="UP001595843">
    <property type="component" value="Unassembled WGS sequence"/>
</dbReference>
<evidence type="ECO:0000256" key="3">
    <source>
        <dbReference type="ARBA" id="ARBA00022777"/>
    </source>
</evidence>
<dbReference type="PROSITE" id="PS00445">
    <property type="entry name" value="FGGY_KINASES_2"/>
    <property type="match status" value="1"/>
</dbReference>
<gene>
    <name evidence="7" type="primary">gntK</name>
    <name evidence="7" type="ORF">ACFOUO_08175</name>
</gene>
<dbReference type="CDD" id="cd07770">
    <property type="entry name" value="ASKHA_NBD_FGGY_GntK"/>
    <property type="match status" value="1"/>
</dbReference>
<evidence type="ECO:0000256" key="4">
    <source>
        <dbReference type="RuleBase" id="RU003733"/>
    </source>
</evidence>
<dbReference type="InterPro" id="IPR018484">
    <property type="entry name" value="FGGY_N"/>
</dbReference>
<dbReference type="EMBL" id="JBHSAP010000009">
    <property type="protein sequence ID" value="MFC4076785.1"/>
    <property type="molecule type" value="Genomic_DNA"/>
</dbReference>
<dbReference type="InterPro" id="IPR000577">
    <property type="entry name" value="Carb_kinase_FGGY"/>
</dbReference>
<keyword evidence="3 4" id="KW-0418">Kinase</keyword>
<dbReference type="InterPro" id="IPR006002">
    <property type="entry name" value="Gluconate_kinase"/>
</dbReference>
<evidence type="ECO:0000256" key="2">
    <source>
        <dbReference type="ARBA" id="ARBA00022679"/>
    </source>
</evidence>
<dbReference type="PIRSF" id="PIRSF000538">
    <property type="entry name" value="GlpK"/>
    <property type="match status" value="1"/>
</dbReference>
<evidence type="ECO:0000259" key="6">
    <source>
        <dbReference type="Pfam" id="PF02782"/>
    </source>
</evidence>
<feature type="domain" description="Carbohydrate kinase FGGY N-terminal" evidence="5">
    <location>
        <begin position="4"/>
        <end position="248"/>
    </location>
</feature>
<dbReference type="Gene3D" id="3.30.420.40">
    <property type="match status" value="2"/>
</dbReference>
<dbReference type="InterPro" id="IPR050406">
    <property type="entry name" value="FGGY_Carb_Kinase"/>
</dbReference>
<dbReference type="EC" id="2.7.1.12" evidence="7"/>
<accession>A0ABV8JEM8</accession>
<comment type="caution">
    <text evidence="7">The sequence shown here is derived from an EMBL/GenBank/DDBJ whole genome shotgun (WGS) entry which is preliminary data.</text>
</comment>
<dbReference type="Pfam" id="PF02782">
    <property type="entry name" value="FGGY_C"/>
    <property type="match status" value="1"/>
</dbReference>
<evidence type="ECO:0000256" key="1">
    <source>
        <dbReference type="ARBA" id="ARBA00009156"/>
    </source>
</evidence>
<dbReference type="Pfam" id="PF00370">
    <property type="entry name" value="FGGY_N"/>
    <property type="match status" value="1"/>
</dbReference>
<dbReference type="InterPro" id="IPR043129">
    <property type="entry name" value="ATPase_NBD"/>
</dbReference>
<dbReference type="SUPFAM" id="SSF53067">
    <property type="entry name" value="Actin-like ATPase domain"/>
    <property type="match status" value="2"/>
</dbReference>
<dbReference type="RefSeq" id="WP_380704040.1">
    <property type="nucleotide sequence ID" value="NZ_JBHSAP010000009.1"/>
</dbReference>
<evidence type="ECO:0000259" key="5">
    <source>
        <dbReference type="Pfam" id="PF00370"/>
    </source>
</evidence>